<evidence type="ECO:0000256" key="7">
    <source>
        <dbReference type="ARBA" id="ARBA00023136"/>
    </source>
</evidence>
<evidence type="ECO:0000256" key="6">
    <source>
        <dbReference type="ARBA" id="ARBA00023034"/>
    </source>
</evidence>
<comment type="caution">
    <text evidence="13">The sequence shown here is derived from an EMBL/GenBank/DDBJ whole genome shotgun (WGS) entry which is preliminary data.</text>
</comment>
<protein>
    <recommendedName>
        <fullName evidence="3">Conserved oligomeric Golgi complex subunit 2</fullName>
    </recommendedName>
    <alternativeName>
        <fullName evidence="8">Component of oligomeric Golgi complex 2</fullName>
    </alternativeName>
</protein>
<evidence type="ECO:0000256" key="2">
    <source>
        <dbReference type="ARBA" id="ARBA00007603"/>
    </source>
</evidence>
<keyword evidence="6" id="KW-0333">Golgi apparatus</keyword>
<dbReference type="EMBL" id="JACVVK020000013">
    <property type="protein sequence ID" value="KAK7504893.1"/>
    <property type="molecule type" value="Genomic_DNA"/>
</dbReference>
<keyword evidence="14" id="KW-1185">Reference proteome</keyword>
<dbReference type="AlphaFoldDB" id="A0ABD0LZJ6"/>
<proteinExistence type="inferred from homology"/>
<dbReference type="Proteomes" id="UP001519460">
    <property type="component" value="Unassembled WGS sequence"/>
</dbReference>
<feature type="domain" description="Conserved oligomeric Golgi complex subunit 2 N-terminal" evidence="11">
    <location>
        <begin position="18"/>
        <end position="91"/>
    </location>
</feature>
<gene>
    <name evidence="13" type="ORF">BaRGS_00003921</name>
</gene>
<feature type="compositionally biased region" description="Polar residues" evidence="10">
    <location>
        <begin position="456"/>
        <end position="475"/>
    </location>
</feature>
<evidence type="ECO:0000256" key="8">
    <source>
        <dbReference type="ARBA" id="ARBA00031344"/>
    </source>
</evidence>
<evidence type="ECO:0000259" key="12">
    <source>
        <dbReference type="Pfam" id="PF12022"/>
    </source>
</evidence>
<feature type="coiled-coil region" evidence="9">
    <location>
        <begin position="106"/>
        <end position="136"/>
    </location>
</feature>
<accession>A0ABD0LZJ6</accession>
<comment type="similarity">
    <text evidence="2">Belongs to the COG2 family.</text>
</comment>
<evidence type="ECO:0000256" key="9">
    <source>
        <dbReference type="SAM" id="Coils"/>
    </source>
</evidence>
<dbReference type="InterPro" id="IPR024602">
    <property type="entry name" value="COG_su2_N"/>
</dbReference>
<keyword evidence="7" id="KW-0472">Membrane</keyword>
<feature type="domain" description="COG complex component COG2 C-terminal" evidence="12">
    <location>
        <begin position="362"/>
        <end position="699"/>
    </location>
</feature>
<keyword evidence="9" id="KW-0175">Coiled coil</keyword>
<evidence type="ECO:0000256" key="4">
    <source>
        <dbReference type="ARBA" id="ARBA00022448"/>
    </source>
</evidence>
<dbReference type="GO" id="GO:0000139">
    <property type="term" value="C:Golgi membrane"/>
    <property type="evidence" value="ECO:0007669"/>
    <property type="project" value="UniProtKB-SubCell"/>
</dbReference>
<feature type="region of interest" description="Disordered" evidence="10">
    <location>
        <begin position="456"/>
        <end position="506"/>
    </location>
</feature>
<dbReference type="PANTHER" id="PTHR12961:SF0">
    <property type="entry name" value="CONSERVED OLIGOMERIC GOLGI COMPLEX SUBUNIT 2"/>
    <property type="match status" value="1"/>
</dbReference>
<keyword evidence="5" id="KW-0653">Protein transport</keyword>
<keyword evidence="4" id="KW-0813">Transport</keyword>
<dbReference type="GO" id="GO:0015031">
    <property type="term" value="P:protein transport"/>
    <property type="evidence" value="ECO:0007669"/>
    <property type="project" value="UniProtKB-KW"/>
</dbReference>
<evidence type="ECO:0000313" key="13">
    <source>
        <dbReference type="EMBL" id="KAK7504893.1"/>
    </source>
</evidence>
<evidence type="ECO:0000256" key="10">
    <source>
        <dbReference type="SAM" id="MobiDB-lite"/>
    </source>
</evidence>
<evidence type="ECO:0000313" key="14">
    <source>
        <dbReference type="Proteomes" id="UP001519460"/>
    </source>
</evidence>
<dbReference type="Pfam" id="PF12022">
    <property type="entry name" value="COG2_C"/>
    <property type="match status" value="1"/>
</dbReference>
<reference evidence="13 14" key="1">
    <citation type="journal article" date="2023" name="Sci. Data">
        <title>Genome assembly of the Korean intertidal mud-creeper Batillaria attramentaria.</title>
        <authorList>
            <person name="Patra A.K."/>
            <person name="Ho P.T."/>
            <person name="Jun S."/>
            <person name="Lee S.J."/>
            <person name="Kim Y."/>
            <person name="Won Y.J."/>
        </authorList>
    </citation>
    <scope>NUCLEOTIDE SEQUENCE [LARGE SCALE GENOMIC DNA]</scope>
    <source>
        <strain evidence="13">Wonlab-2016</strain>
    </source>
</reference>
<sequence>MTVDVGKGFALPSGPSSLCFDKEEFMKKDFDVDKFVIECRKRVPLETLRDDLGVYLKILKSAMIELINKDYADFVNLSTNLVGMDKAISNLTVPLGQLREEVLSVRTAMNDAIQAVEEKLRQQQEIQRKKACLQRLMNITHSVEKIEQQLSGQLIERVATEFNKLQFYVTKSKGLPLVEKIKPRIANITTTLQYSLEGSFLEGLESEDVGVLRQCLRTYALIDKIRDAENLFREHVVKPYMQEVISEAFLRSSSQGLEGMFAKVLNFVPTHCRVLRDITCPGASSGEMVRGYDFLVNAVWPEIVANLEARTPSIFAPGNPEVFHQKYLTSQAFLAKFESLCGTQASVQRLRAHPSYHTFSIKWSLPVYFQIRFQEIAGSLETALVTGLNSAGEASEWKLHATHTLWSGLERCWHDDVYLPALLHRLWKLSLQQMARHVNWMDQLYEDELERRRQSLASKPSKASLTGSASTNQLTALGGGDAARSSSPVPRPSSPQPQQVQDGTSTAEPITTGQIVCLLCDASRLQEKIPQFYESTVRPKVFAAGLHNDGVLRECIQENVSAVEERLPKFRTIVTDEILTQCSAFIRQVSDIPRLYRRTNREAPSKASGYLSGMVRPLRLFSDEHAKDLGSDHNSQIMLIIFSSLVDQFCEVTGEVLTSVKKMEESLKRLKKVRGSEKANTTQGLSDDDKIRSQIIIDIEELGKQMETFGVDRGSVSGFSKLQALAEEAKSDMTSK</sequence>
<dbReference type="PANTHER" id="PTHR12961">
    <property type="entry name" value="CONSERVED OLIGOMERIC GOLGI COMPLEX COMPONENT 2"/>
    <property type="match status" value="1"/>
</dbReference>
<evidence type="ECO:0000256" key="3">
    <source>
        <dbReference type="ARBA" id="ARBA00020977"/>
    </source>
</evidence>
<name>A0ABD0LZJ6_9CAEN</name>
<dbReference type="Pfam" id="PF06148">
    <property type="entry name" value="COG2_N"/>
    <property type="match status" value="1"/>
</dbReference>
<dbReference type="InterPro" id="IPR009316">
    <property type="entry name" value="COG2"/>
</dbReference>
<evidence type="ECO:0000259" key="11">
    <source>
        <dbReference type="Pfam" id="PF06148"/>
    </source>
</evidence>
<evidence type="ECO:0000256" key="5">
    <source>
        <dbReference type="ARBA" id="ARBA00022927"/>
    </source>
</evidence>
<comment type="subcellular location">
    <subcellularLocation>
        <location evidence="1">Golgi apparatus membrane</location>
        <topology evidence="1">Peripheral membrane protein</topology>
    </subcellularLocation>
</comment>
<dbReference type="InterPro" id="IPR024603">
    <property type="entry name" value="COG_complex_COG2_C"/>
</dbReference>
<evidence type="ECO:0000256" key="1">
    <source>
        <dbReference type="ARBA" id="ARBA00004395"/>
    </source>
</evidence>
<organism evidence="13 14">
    <name type="scientific">Batillaria attramentaria</name>
    <dbReference type="NCBI Taxonomy" id="370345"/>
    <lineage>
        <taxon>Eukaryota</taxon>
        <taxon>Metazoa</taxon>
        <taxon>Spiralia</taxon>
        <taxon>Lophotrochozoa</taxon>
        <taxon>Mollusca</taxon>
        <taxon>Gastropoda</taxon>
        <taxon>Caenogastropoda</taxon>
        <taxon>Sorbeoconcha</taxon>
        <taxon>Cerithioidea</taxon>
        <taxon>Batillariidae</taxon>
        <taxon>Batillaria</taxon>
    </lineage>
</organism>